<evidence type="ECO:0000313" key="3">
    <source>
        <dbReference type="EMBL" id="KAJ3228405.1"/>
    </source>
</evidence>
<protein>
    <submittedName>
        <fullName evidence="3">Uncharacterized protein</fullName>
    </submittedName>
</protein>
<feature type="region of interest" description="Disordered" evidence="2">
    <location>
        <begin position="837"/>
        <end position="857"/>
    </location>
</feature>
<feature type="compositionally biased region" description="Basic and acidic residues" evidence="2">
    <location>
        <begin position="1026"/>
        <end position="1056"/>
    </location>
</feature>
<evidence type="ECO:0000256" key="2">
    <source>
        <dbReference type="SAM" id="MobiDB-lite"/>
    </source>
</evidence>
<reference evidence="3" key="1">
    <citation type="submission" date="2020-05" db="EMBL/GenBank/DDBJ databases">
        <title>Phylogenomic resolution of chytrid fungi.</title>
        <authorList>
            <person name="Stajich J.E."/>
            <person name="Amses K."/>
            <person name="Simmons R."/>
            <person name="Seto K."/>
            <person name="Myers J."/>
            <person name="Bonds A."/>
            <person name="Quandt C.A."/>
            <person name="Barry K."/>
            <person name="Liu P."/>
            <person name="Grigoriev I."/>
            <person name="Longcore J.E."/>
            <person name="James T.Y."/>
        </authorList>
    </citation>
    <scope>NUCLEOTIDE SEQUENCE</scope>
    <source>
        <strain evidence="3">JEL0476</strain>
    </source>
</reference>
<feature type="region of interest" description="Disordered" evidence="2">
    <location>
        <begin position="995"/>
        <end position="1014"/>
    </location>
</feature>
<comment type="caution">
    <text evidence="3">The sequence shown here is derived from an EMBL/GenBank/DDBJ whole genome shotgun (WGS) entry which is preliminary data.</text>
</comment>
<accession>A0AAD5UCC0</accession>
<feature type="compositionally biased region" description="Basic and acidic residues" evidence="2">
    <location>
        <begin position="1066"/>
        <end position="1089"/>
    </location>
</feature>
<feature type="region of interest" description="Disordered" evidence="2">
    <location>
        <begin position="919"/>
        <end position="948"/>
    </location>
</feature>
<feature type="compositionally biased region" description="Polar residues" evidence="2">
    <location>
        <begin position="1343"/>
        <end position="1359"/>
    </location>
</feature>
<feature type="region of interest" description="Disordered" evidence="2">
    <location>
        <begin position="1021"/>
        <end position="1089"/>
    </location>
</feature>
<feature type="region of interest" description="Disordered" evidence="2">
    <location>
        <begin position="1274"/>
        <end position="1359"/>
    </location>
</feature>
<evidence type="ECO:0000313" key="4">
    <source>
        <dbReference type="Proteomes" id="UP001211065"/>
    </source>
</evidence>
<evidence type="ECO:0000256" key="1">
    <source>
        <dbReference type="SAM" id="Coils"/>
    </source>
</evidence>
<dbReference type="EMBL" id="JADGJW010000002">
    <property type="protein sequence ID" value="KAJ3228405.1"/>
    <property type="molecule type" value="Genomic_DNA"/>
</dbReference>
<dbReference type="Proteomes" id="UP001211065">
    <property type="component" value="Unassembled WGS sequence"/>
</dbReference>
<keyword evidence="4" id="KW-1185">Reference proteome</keyword>
<organism evidence="3 4">
    <name type="scientific">Clydaea vesicula</name>
    <dbReference type="NCBI Taxonomy" id="447962"/>
    <lineage>
        <taxon>Eukaryota</taxon>
        <taxon>Fungi</taxon>
        <taxon>Fungi incertae sedis</taxon>
        <taxon>Chytridiomycota</taxon>
        <taxon>Chytridiomycota incertae sedis</taxon>
        <taxon>Chytridiomycetes</taxon>
        <taxon>Lobulomycetales</taxon>
        <taxon>Lobulomycetaceae</taxon>
        <taxon>Clydaea</taxon>
    </lineage>
</organism>
<proteinExistence type="predicted"/>
<gene>
    <name evidence="3" type="ORF">HK099_002910</name>
</gene>
<keyword evidence="1" id="KW-0175">Coiled coil</keyword>
<feature type="coiled-coil region" evidence="1">
    <location>
        <begin position="539"/>
        <end position="697"/>
    </location>
</feature>
<name>A0AAD5UCC0_9FUNG</name>
<sequence length="1359" mass="155585">MYHFLDSRYNFEEFLSRQEYSINLDEHHPNVNHFEETARNPLKNVSLNNSASKLKNERQKTEKRKLEMKFTKPELKEKLKSSILNQNVFQKPQKAVTILTRYDPKTRGNKMQGALPKPISDYKEKETIFLRKTNVRPPTFQRKTPSIQLKKTSETQTKTSPAYLNYIPRVLYSPEKSSYEKNIEQQENDKLFYLKKKKKEEEKLNSENYEDVKMDEPINLFSDEKSKKPENFAQLMDRYCQTLPEVNNAKTQTLSDDEVLPKIVSSSKENVEVKQSPVVKIDKKDVSAQYSEPKEKNIIMKDTSIQYSSQSNTSSILQSYDINEDILFEVNSKKKKMSWKKSEEKRFHDTTEIEDIANLSRIKGANFPSSKIGSELGEWVKHEVMQRILQKSFATTTVESKNIPENKVSDETLGNKEEITQVENNVKKIDFDQVTEKPEKIKDDLYSGEISNEILNEMLSDLIDFEGRVLLQEIREQREQALKKELEVSTIKENEIKSILEKKDLELAAAKKQFENEIVKFKTSMEKEFEKKTVDIEKNKDIEFEIKNLKLNFEKVEIEKKELIEKLNFEKMLKEKELKELEEKKKLEIEELEKRRHYEMQQYEEKKNLEIAEKKKLKNLAKLKDAKLKELQDLEIEKVEMDNKKKKKLEEEELRQANVAKEEELRRQNLEKLKAELETVEAKRKKLESELDNFLINRDKEILFASKDDLASSVFVEEGSKKSSLEESKSKINSSSSYGIDLTDMSSFSQGELLTQIFSEGEVVEKINFKDFEKLLKKKAQFPEEEKNIGASSKEKKFFEDIGEKESYYSFGEVSSEEKGVHKNISKVKVQQQVFHQENSGSGSGSGGATTSSGETSSLGEITNAELIHNFSILSTGEVSEIKRFGYILKKGSLGEINIYSEDESERLEHISLKAEEKKKKVTIKGKEKMESETQNDKSKVEIPQENVERKKDEVGKIPLVENVSNLQMIESHRKIEKQATQNLSNQLAKADEASYLNPTLESESNDNKFSAEDIVPLDSTSKIFSGERENSEIEHKRNDYNIQTKKQDDELKDSNALDGSNFEAMSKKVEEQSEVRDKENSTEEFDKSVESEIKSLGNVAEKVLDICSSSENVSIGKYSTLSKSKSLISISSVTSSVDGDEDKKIEEMLKISSSIRKNLSHLLSSNATSTSSSSVNYEHFKLNKEANTGDSASSSLKKDVIKKSSINYLPDPKKVIELLESESLSSIISDNASKSRDDNISKVFDVETSLLDDDVSTSSKHSLYKGENKVAAAIKEDNNEKSNSSANNDDLEKSSIEESIPSRAAAFSEIEIPSKSADDRNSNPKYSSEVFEMNKSEGNDGEGTNKSNYSDVYETSDQ</sequence>